<dbReference type="PANTHER" id="PTHR10992">
    <property type="entry name" value="METHYLESTERASE FAMILY MEMBER"/>
    <property type="match status" value="1"/>
</dbReference>
<dbReference type="Gene3D" id="3.40.50.1820">
    <property type="entry name" value="alpha/beta hydrolase"/>
    <property type="match status" value="1"/>
</dbReference>
<keyword evidence="7" id="KW-1185">Reference proteome</keyword>
<comment type="caution">
    <text evidence="6">The sequence shown here is derived from an EMBL/GenBank/DDBJ whole genome shotgun (WGS) entry which is preliminary data.</text>
</comment>
<protein>
    <submittedName>
        <fullName evidence="6">Uncharacterized protein</fullName>
    </submittedName>
</protein>
<accession>A0AAV0L7S5</accession>
<dbReference type="Proteomes" id="UP001154282">
    <property type="component" value="Unassembled WGS sequence"/>
</dbReference>
<organism evidence="6 7">
    <name type="scientific">Linum tenue</name>
    <dbReference type="NCBI Taxonomy" id="586396"/>
    <lineage>
        <taxon>Eukaryota</taxon>
        <taxon>Viridiplantae</taxon>
        <taxon>Streptophyta</taxon>
        <taxon>Embryophyta</taxon>
        <taxon>Tracheophyta</taxon>
        <taxon>Spermatophyta</taxon>
        <taxon>Magnoliopsida</taxon>
        <taxon>eudicotyledons</taxon>
        <taxon>Gunneridae</taxon>
        <taxon>Pentapetalae</taxon>
        <taxon>rosids</taxon>
        <taxon>fabids</taxon>
        <taxon>Malpighiales</taxon>
        <taxon>Linaceae</taxon>
        <taxon>Linum</taxon>
    </lineage>
</organism>
<comment type="subcellular location">
    <subcellularLocation>
        <location evidence="1">Nucleus</location>
    </subcellularLocation>
</comment>
<keyword evidence="2" id="KW-0805">Transcription regulation</keyword>
<evidence type="ECO:0000313" key="7">
    <source>
        <dbReference type="Proteomes" id="UP001154282"/>
    </source>
</evidence>
<gene>
    <name evidence="6" type="ORF">LITE_LOCUS22509</name>
</gene>
<dbReference type="GO" id="GO:0080030">
    <property type="term" value="F:methyl indole-3-acetate esterase activity"/>
    <property type="evidence" value="ECO:0007669"/>
    <property type="project" value="TreeGrafter"/>
</dbReference>
<dbReference type="InterPro" id="IPR045889">
    <property type="entry name" value="MES/HNL"/>
</dbReference>
<dbReference type="InterPro" id="IPR005202">
    <property type="entry name" value="TF_GRAS"/>
</dbReference>
<dbReference type="GO" id="GO:0009694">
    <property type="term" value="P:jasmonic acid metabolic process"/>
    <property type="evidence" value="ECO:0007669"/>
    <property type="project" value="TreeGrafter"/>
</dbReference>
<sequence length="221" mass="24935">MESEGTSSSSARSGISLNTCSAPTHHFVLVHGVGHGSWCWYKIRTLLESSGNCRVSCVDRTEQDRQRRRLGNRPLQTLNPQIIDTNHEETLIVCAQFRLHGLSHNNPDERTEFLKTLRRLEPKGVVLSDNNMDCSCNGCVDFSTGFSRRVEYLWRFLDSTSSGFKGRESEEDDGRGSGEGTCERRRWGDEEREEREVVREDEKGKSKVGRSVGGSGRVCFS</sequence>
<name>A0AAV0L7S5_9ROSI</name>
<evidence type="ECO:0000256" key="2">
    <source>
        <dbReference type="ARBA" id="ARBA00023015"/>
    </source>
</evidence>
<proteinExistence type="predicted"/>
<feature type="compositionally biased region" description="Gly residues" evidence="5">
    <location>
        <begin position="211"/>
        <end position="221"/>
    </location>
</feature>
<dbReference type="AlphaFoldDB" id="A0AAV0L7S5"/>
<dbReference type="InterPro" id="IPR029058">
    <property type="entry name" value="AB_hydrolase_fold"/>
</dbReference>
<feature type="region of interest" description="Disordered" evidence="5">
    <location>
        <begin position="163"/>
        <end position="221"/>
    </location>
</feature>
<keyword evidence="4" id="KW-0539">Nucleus</keyword>
<dbReference type="EMBL" id="CAMGYJ010000006">
    <property type="protein sequence ID" value="CAI0430231.1"/>
    <property type="molecule type" value="Genomic_DNA"/>
</dbReference>
<dbReference type="GO" id="GO:0080032">
    <property type="term" value="F:methyl jasmonate esterase activity"/>
    <property type="evidence" value="ECO:0007669"/>
    <property type="project" value="TreeGrafter"/>
</dbReference>
<reference evidence="6" key="1">
    <citation type="submission" date="2022-08" db="EMBL/GenBank/DDBJ databases">
        <authorList>
            <person name="Gutierrez-Valencia J."/>
        </authorList>
    </citation>
    <scope>NUCLEOTIDE SEQUENCE</scope>
</reference>
<dbReference type="GO" id="GO:0080031">
    <property type="term" value="F:methyl salicylate esterase activity"/>
    <property type="evidence" value="ECO:0007669"/>
    <property type="project" value="TreeGrafter"/>
</dbReference>
<evidence type="ECO:0000256" key="4">
    <source>
        <dbReference type="ARBA" id="ARBA00023242"/>
    </source>
</evidence>
<evidence type="ECO:0000313" key="6">
    <source>
        <dbReference type="EMBL" id="CAI0430231.1"/>
    </source>
</evidence>
<keyword evidence="3" id="KW-0804">Transcription</keyword>
<dbReference type="PANTHER" id="PTHR10992:SF1032">
    <property type="entry name" value="METHYLESTERASE 17"/>
    <property type="match status" value="1"/>
</dbReference>
<evidence type="ECO:0000256" key="1">
    <source>
        <dbReference type="ARBA" id="ARBA00004123"/>
    </source>
</evidence>
<dbReference type="GO" id="GO:0009696">
    <property type="term" value="P:salicylic acid metabolic process"/>
    <property type="evidence" value="ECO:0007669"/>
    <property type="project" value="TreeGrafter"/>
</dbReference>
<dbReference type="GO" id="GO:0005634">
    <property type="term" value="C:nucleus"/>
    <property type="evidence" value="ECO:0007669"/>
    <property type="project" value="UniProtKB-SubCell"/>
</dbReference>
<evidence type="ECO:0000256" key="5">
    <source>
        <dbReference type="SAM" id="MobiDB-lite"/>
    </source>
</evidence>
<evidence type="ECO:0000256" key="3">
    <source>
        <dbReference type="ARBA" id="ARBA00023163"/>
    </source>
</evidence>
<feature type="compositionally biased region" description="Basic and acidic residues" evidence="5">
    <location>
        <begin position="181"/>
        <end position="205"/>
    </location>
</feature>
<dbReference type="Pfam" id="PF03514">
    <property type="entry name" value="GRAS"/>
    <property type="match status" value="1"/>
</dbReference>